<name>A0A1X6NQL4_PORUM</name>
<keyword evidence="3" id="KW-1185">Reference proteome</keyword>
<evidence type="ECO:0000313" key="3">
    <source>
        <dbReference type="Proteomes" id="UP000218209"/>
    </source>
</evidence>
<dbReference type="EMBL" id="KV919192">
    <property type="protein sequence ID" value="OSX70904.1"/>
    <property type="molecule type" value="Genomic_DNA"/>
</dbReference>
<feature type="compositionally biased region" description="Low complexity" evidence="1">
    <location>
        <begin position="1"/>
        <end position="34"/>
    </location>
</feature>
<reference evidence="2 3" key="1">
    <citation type="submission" date="2017-03" db="EMBL/GenBank/DDBJ databases">
        <title>WGS assembly of Porphyra umbilicalis.</title>
        <authorList>
            <person name="Brawley S.H."/>
            <person name="Blouin N.A."/>
            <person name="Ficko-Blean E."/>
            <person name="Wheeler G.L."/>
            <person name="Lohr M."/>
            <person name="Goodson H.V."/>
            <person name="Jenkins J.W."/>
            <person name="Blaby-Haas C.E."/>
            <person name="Helliwell K.E."/>
            <person name="Chan C."/>
            <person name="Marriage T."/>
            <person name="Bhattacharya D."/>
            <person name="Klein A.S."/>
            <person name="Badis Y."/>
            <person name="Brodie J."/>
            <person name="Cao Y."/>
            <person name="Collen J."/>
            <person name="Dittami S.M."/>
            <person name="Gachon C.M."/>
            <person name="Green B.R."/>
            <person name="Karpowicz S."/>
            <person name="Kim J.W."/>
            <person name="Kudahl U."/>
            <person name="Lin S."/>
            <person name="Michel G."/>
            <person name="Mittag M."/>
            <person name="Olson B.J."/>
            <person name="Pangilinan J."/>
            <person name="Peng Y."/>
            <person name="Qiu H."/>
            <person name="Shu S."/>
            <person name="Singer J.T."/>
            <person name="Smith A.G."/>
            <person name="Sprecher B.N."/>
            <person name="Wagner V."/>
            <person name="Wang W."/>
            <person name="Wang Z.-Y."/>
            <person name="Yan J."/>
            <person name="Yarish C."/>
            <person name="Zoeuner-Riek S."/>
            <person name="Zhuang Y."/>
            <person name="Zou Y."/>
            <person name="Lindquist E.A."/>
            <person name="Grimwood J."/>
            <person name="Barry K."/>
            <person name="Rokhsar D.S."/>
            <person name="Schmutz J."/>
            <person name="Stiller J.W."/>
            <person name="Grossman A.R."/>
            <person name="Prochnik S.E."/>
        </authorList>
    </citation>
    <scope>NUCLEOTIDE SEQUENCE [LARGE SCALE GENOMIC DNA]</scope>
    <source>
        <strain evidence="2">4086291</strain>
    </source>
</reference>
<protein>
    <submittedName>
        <fullName evidence="2">Uncharacterized protein</fullName>
    </submittedName>
</protein>
<evidence type="ECO:0000313" key="2">
    <source>
        <dbReference type="EMBL" id="OSX70904.1"/>
    </source>
</evidence>
<sequence length="252" mass="25611">MAATPEAMPEATPAVTPETTPEATPAPTMSAPTTTPAPAPAPVAGRRSPADEPAGARSCAVYAATGGAVRMPAATAGGGDGWVVETVSGRRALTWKPDVDDAASLDAPGTGTREWTFRADVAGTYRVVLGLSAPHPTDFNDVWVRLGDGAARVKVGSGRVAIPETAGWFKVYQNAGGGRWVFGGVTVDFDGHYPLTRRLAAGAEFTIGLSGRSSRLAVADVMLVACDVAGTDCGAGTPSYDRAVSMGFSACA</sequence>
<organism evidence="2 3">
    <name type="scientific">Porphyra umbilicalis</name>
    <name type="common">Purple laver</name>
    <name type="synonym">Red alga</name>
    <dbReference type="NCBI Taxonomy" id="2786"/>
    <lineage>
        <taxon>Eukaryota</taxon>
        <taxon>Rhodophyta</taxon>
        <taxon>Bangiophyceae</taxon>
        <taxon>Bangiales</taxon>
        <taxon>Bangiaceae</taxon>
        <taxon>Porphyra</taxon>
    </lineage>
</organism>
<dbReference type="AlphaFoldDB" id="A0A1X6NQL4"/>
<feature type="region of interest" description="Disordered" evidence="1">
    <location>
        <begin position="1"/>
        <end position="54"/>
    </location>
</feature>
<dbReference type="Proteomes" id="UP000218209">
    <property type="component" value="Unassembled WGS sequence"/>
</dbReference>
<gene>
    <name evidence="2" type="ORF">BU14_0640s0010</name>
</gene>
<evidence type="ECO:0000256" key="1">
    <source>
        <dbReference type="SAM" id="MobiDB-lite"/>
    </source>
</evidence>
<proteinExistence type="predicted"/>
<accession>A0A1X6NQL4</accession>
<dbReference type="OrthoDB" id="5443at2759"/>